<evidence type="ECO:0000313" key="3">
    <source>
        <dbReference type="Proteomes" id="UP001163046"/>
    </source>
</evidence>
<organism evidence="2 3">
    <name type="scientific">Desmophyllum pertusum</name>
    <dbReference type="NCBI Taxonomy" id="174260"/>
    <lineage>
        <taxon>Eukaryota</taxon>
        <taxon>Metazoa</taxon>
        <taxon>Cnidaria</taxon>
        <taxon>Anthozoa</taxon>
        <taxon>Hexacorallia</taxon>
        <taxon>Scleractinia</taxon>
        <taxon>Caryophylliina</taxon>
        <taxon>Caryophylliidae</taxon>
        <taxon>Desmophyllum</taxon>
    </lineage>
</organism>
<feature type="compositionally biased region" description="Basic and acidic residues" evidence="1">
    <location>
        <begin position="15"/>
        <end position="24"/>
    </location>
</feature>
<sequence length="126" mass="14085">MNRRRRRVKPFSFEKSSDSDDGCEHHGYARDIDYGCHHECMDCSDLTLNGPLKSRVPDGAASSSERLHHWAPGAISTHDSGPLSSEQSTSRPLSDTDHSAPASKRSVNKTRARFGLSFKRMLSKKR</sequence>
<proteinExistence type="predicted"/>
<evidence type="ECO:0000256" key="1">
    <source>
        <dbReference type="SAM" id="MobiDB-lite"/>
    </source>
</evidence>
<feature type="region of interest" description="Disordered" evidence="1">
    <location>
        <begin position="1"/>
        <end position="24"/>
    </location>
</feature>
<dbReference type="AlphaFoldDB" id="A0A9X0D3S9"/>
<comment type="caution">
    <text evidence="2">The sequence shown here is derived from an EMBL/GenBank/DDBJ whole genome shotgun (WGS) entry which is preliminary data.</text>
</comment>
<name>A0A9X0D3S9_9CNID</name>
<evidence type="ECO:0000313" key="2">
    <source>
        <dbReference type="EMBL" id="KAJ7384658.1"/>
    </source>
</evidence>
<gene>
    <name evidence="2" type="ORF">OS493_020238</name>
</gene>
<feature type="compositionally biased region" description="Polar residues" evidence="1">
    <location>
        <begin position="77"/>
        <end position="93"/>
    </location>
</feature>
<keyword evidence="3" id="KW-1185">Reference proteome</keyword>
<accession>A0A9X0D3S9</accession>
<dbReference type="EMBL" id="MU825885">
    <property type="protein sequence ID" value="KAJ7384658.1"/>
    <property type="molecule type" value="Genomic_DNA"/>
</dbReference>
<feature type="region of interest" description="Disordered" evidence="1">
    <location>
        <begin position="51"/>
        <end position="126"/>
    </location>
</feature>
<dbReference type="Proteomes" id="UP001163046">
    <property type="component" value="Unassembled WGS sequence"/>
</dbReference>
<reference evidence="2" key="1">
    <citation type="submission" date="2023-01" db="EMBL/GenBank/DDBJ databases">
        <title>Genome assembly of the deep-sea coral Lophelia pertusa.</title>
        <authorList>
            <person name="Herrera S."/>
            <person name="Cordes E."/>
        </authorList>
    </citation>
    <scope>NUCLEOTIDE SEQUENCE</scope>
    <source>
        <strain evidence="2">USNM1676648</strain>
        <tissue evidence="2">Polyp</tissue>
    </source>
</reference>
<protein>
    <submittedName>
        <fullName evidence="2">Uncharacterized protein</fullName>
    </submittedName>
</protein>